<name>A0ABW6QME6_9NOCA</name>
<organism evidence="3 4">
    <name type="scientific">Nocardia suismassiliense</name>
    <dbReference type="NCBI Taxonomy" id="2077092"/>
    <lineage>
        <taxon>Bacteria</taxon>
        <taxon>Bacillati</taxon>
        <taxon>Actinomycetota</taxon>
        <taxon>Actinomycetes</taxon>
        <taxon>Mycobacteriales</taxon>
        <taxon>Nocardiaceae</taxon>
        <taxon>Nocardia</taxon>
    </lineage>
</organism>
<dbReference type="PROSITE" id="PS50975">
    <property type="entry name" value="ATP_GRASP"/>
    <property type="match status" value="1"/>
</dbReference>
<evidence type="ECO:0000256" key="1">
    <source>
        <dbReference type="PROSITE-ProRule" id="PRU00409"/>
    </source>
</evidence>
<dbReference type="InterPro" id="IPR013651">
    <property type="entry name" value="ATP-grasp_RimK-type"/>
</dbReference>
<dbReference type="Gene3D" id="3.30.470.20">
    <property type="entry name" value="ATP-grasp fold, B domain"/>
    <property type="match status" value="1"/>
</dbReference>
<dbReference type="PANTHER" id="PTHR21621">
    <property type="entry name" value="RIBOSOMAL PROTEIN S6 MODIFICATION PROTEIN"/>
    <property type="match status" value="1"/>
</dbReference>
<dbReference type="Gene3D" id="3.30.1490.20">
    <property type="entry name" value="ATP-grasp fold, A domain"/>
    <property type="match status" value="1"/>
</dbReference>
<dbReference type="GO" id="GO:0016874">
    <property type="term" value="F:ligase activity"/>
    <property type="evidence" value="ECO:0007669"/>
    <property type="project" value="UniProtKB-KW"/>
</dbReference>
<keyword evidence="3" id="KW-0436">Ligase</keyword>
<keyword evidence="4" id="KW-1185">Reference proteome</keyword>
<reference evidence="3 4" key="1">
    <citation type="submission" date="2024-10" db="EMBL/GenBank/DDBJ databases">
        <title>The Natural Products Discovery Center: Release of the First 8490 Sequenced Strains for Exploring Actinobacteria Biosynthetic Diversity.</title>
        <authorList>
            <person name="Kalkreuter E."/>
            <person name="Kautsar S.A."/>
            <person name="Yang D."/>
            <person name="Bader C.D."/>
            <person name="Teijaro C.N."/>
            <person name="Fluegel L."/>
            <person name="Davis C.M."/>
            <person name="Simpson J.R."/>
            <person name="Lauterbach L."/>
            <person name="Steele A.D."/>
            <person name="Gui C."/>
            <person name="Meng S."/>
            <person name="Li G."/>
            <person name="Viehrig K."/>
            <person name="Ye F."/>
            <person name="Su P."/>
            <person name="Kiefer A.F."/>
            <person name="Nichols A."/>
            <person name="Cepeda A.J."/>
            <person name="Yan W."/>
            <person name="Fan B."/>
            <person name="Jiang Y."/>
            <person name="Adhikari A."/>
            <person name="Zheng C.-J."/>
            <person name="Schuster L."/>
            <person name="Cowan T.M."/>
            <person name="Smanski M.J."/>
            <person name="Chevrette M.G."/>
            <person name="De Carvalho L.P.S."/>
            <person name="Shen B."/>
        </authorList>
    </citation>
    <scope>NUCLEOTIDE SEQUENCE [LARGE SCALE GENOMIC DNA]</scope>
    <source>
        <strain evidence="3 4">NPDC003040</strain>
    </source>
</reference>
<keyword evidence="1" id="KW-0067">ATP-binding</keyword>
<gene>
    <name evidence="3" type="ORF">ACFYV7_06240</name>
</gene>
<keyword evidence="1" id="KW-0547">Nucleotide-binding</keyword>
<proteinExistence type="predicted"/>
<comment type="caution">
    <text evidence="3">The sequence shown here is derived from an EMBL/GenBank/DDBJ whole genome shotgun (WGS) entry which is preliminary data.</text>
</comment>
<protein>
    <submittedName>
        <fullName evidence="3">RimK family alpha-L-glutamate ligase</fullName>
    </submittedName>
</protein>
<dbReference type="Proteomes" id="UP001601948">
    <property type="component" value="Unassembled WGS sequence"/>
</dbReference>
<accession>A0ABW6QME6</accession>
<evidence type="ECO:0000313" key="4">
    <source>
        <dbReference type="Proteomes" id="UP001601948"/>
    </source>
</evidence>
<dbReference type="InterPro" id="IPR011761">
    <property type="entry name" value="ATP-grasp"/>
</dbReference>
<dbReference type="EMBL" id="JBIAPI010000001">
    <property type="protein sequence ID" value="MFF3222377.1"/>
    <property type="molecule type" value="Genomic_DNA"/>
</dbReference>
<dbReference type="RefSeq" id="WP_387714288.1">
    <property type="nucleotide sequence ID" value="NZ_JBIAPI010000001.1"/>
</dbReference>
<dbReference type="Pfam" id="PF08443">
    <property type="entry name" value="RimK"/>
    <property type="match status" value="1"/>
</dbReference>
<evidence type="ECO:0000259" key="2">
    <source>
        <dbReference type="PROSITE" id="PS50975"/>
    </source>
</evidence>
<dbReference type="InterPro" id="IPR013815">
    <property type="entry name" value="ATP_grasp_subdomain_1"/>
</dbReference>
<dbReference type="SUPFAM" id="SSF56059">
    <property type="entry name" value="Glutathione synthetase ATP-binding domain-like"/>
    <property type="match status" value="1"/>
</dbReference>
<feature type="domain" description="ATP-grasp" evidence="2">
    <location>
        <begin position="109"/>
        <end position="289"/>
    </location>
</feature>
<sequence length="311" mass="33921">MVMRIGIIASDLDDPDSPELARIGREMGHDTSTFFLWDVGCRSEGTLLAATVHDMPVAEFDVIISRVDTRDAHAQEDRERYSLLCRVPGVTILDPVDTYLDAESKLLGLQRLGAAGLPIAPTRVCRTLADVDAAFADWGAIVAKASFGFGGQNVERVRDPGDDRAAIAALLQKFGLLICQPYYPHPEGDLRITVVGDQAPLSASRVPPATGWKSNIKTGATARIVTPDPDLVEISVRATRAMGLSIAGLDFLPTADGYRIIEFNSCPGWYWAPEPERRRFCAAIIDFAVSAHKSRRYLNDPENNSMPQQVG</sequence>
<dbReference type="PANTHER" id="PTHR21621:SF0">
    <property type="entry name" value="BETA-CITRYLGLUTAMATE SYNTHASE B-RELATED"/>
    <property type="match status" value="1"/>
</dbReference>
<evidence type="ECO:0000313" key="3">
    <source>
        <dbReference type="EMBL" id="MFF3222377.1"/>
    </source>
</evidence>